<gene>
    <name evidence="2" type="ORF">O181_009148</name>
</gene>
<keyword evidence="3" id="KW-1185">Reference proteome</keyword>
<accession>A0A9Q3GJ66</accession>
<feature type="region of interest" description="Disordered" evidence="1">
    <location>
        <begin position="1"/>
        <end position="33"/>
    </location>
</feature>
<protein>
    <submittedName>
        <fullName evidence="2">Uncharacterized protein</fullName>
    </submittedName>
</protein>
<dbReference type="AlphaFoldDB" id="A0A9Q3GJ66"/>
<organism evidence="2 3">
    <name type="scientific">Austropuccinia psidii MF-1</name>
    <dbReference type="NCBI Taxonomy" id="1389203"/>
    <lineage>
        <taxon>Eukaryota</taxon>
        <taxon>Fungi</taxon>
        <taxon>Dikarya</taxon>
        <taxon>Basidiomycota</taxon>
        <taxon>Pucciniomycotina</taxon>
        <taxon>Pucciniomycetes</taxon>
        <taxon>Pucciniales</taxon>
        <taxon>Sphaerophragmiaceae</taxon>
        <taxon>Austropuccinia</taxon>
    </lineage>
</organism>
<evidence type="ECO:0000313" key="2">
    <source>
        <dbReference type="EMBL" id="MBW0469433.1"/>
    </source>
</evidence>
<proteinExistence type="predicted"/>
<name>A0A9Q3GJ66_9BASI</name>
<comment type="caution">
    <text evidence="2">The sequence shown here is derived from an EMBL/GenBank/DDBJ whole genome shotgun (WGS) entry which is preliminary data.</text>
</comment>
<feature type="compositionally biased region" description="Polar residues" evidence="1">
    <location>
        <begin position="22"/>
        <end position="33"/>
    </location>
</feature>
<reference evidence="2" key="1">
    <citation type="submission" date="2021-03" db="EMBL/GenBank/DDBJ databases">
        <title>Draft genome sequence of rust myrtle Austropuccinia psidii MF-1, a brazilian biotype.</title>
        <authorList>
            <person name="Quecine M.C."/>
            <person name="Pachon D.M.R."/>
            <person name="Bonatelli M.L."/>
            <person name="Correr F.H."/>
            <person name="Franceschini L.M."/>
            <person name="Leite T.F."/>
            <person name="Margarido G.R.A."/>
            <person name="Almeida C.A."/>
            <person name="Ferrarezi J.A."/>
            <person name="Labate C.A."/>
        </authorList>
    </citation>
    <scope>NUCLEOTIDE SEQUENCE</scope>
    <source>
        <strain evidence="2">MF-1</strain>
    </source>
</reference>
<evidence type="ECO:0000313" key="3">
    <source>
        <dbReference type="Proteomes" id="UP000765509"/>
    </source>
</evidence>
<evidence type="ECO:0000256" key="1">
    <source>
        <dbReference type="SAM" id="MobiDB-lite"/>
    </source>
</evidence>
<sequence length="97" mass="11290">MSLTQSQTTDEAREENFMAHEQGTQLNSYFTHPQMPLSQSMLDQSEMRQQSNEAQKAHIVAKRAIQKEQQKWLKAKLPENFHGMRSYLQAIVCSYSK</sequence>
<dbReference type="EMBL" id="AVOT02002177">
    <property type="protein sequence ID" value="MBW0469433.1"/>
    <property type="molecule type" value="Genomic_DNA"/>
</dbReference>
<dbReference type="Proteomes" id="UP000765509">
    <property type="component" value="Unassembled WGS sequence"/>
</dbReference>